<protein>
    <recommendedName>
        <fullName evidence="3">PsbP C-terminal domain-containing protein</fullName>
    </recommendedName>
</protein>
<evidence type="ECO:0000313" key="1">
    <source>
        <dbReference type="EMBL" id="OGC69583.1"/>
    </source>
</evidence>
<dbReference type="EMBL" id="MEWA01000019">
    <property type="protein sequence ID" value="OGC69583.1"/>
    <property type="molecule type" value="Genomic_DNA"/>
</dbReference>
<proteinExistence type="predicted"/>
<organism evidence="1 2">
    <name type="scientific">candidate division WWE3 bacterium RIFOXYC1_FULL_39_7</name>
    <dbReference type="NCBI Taxonomy" id="1802643"/>
    <lineage>
        <taxon>Bacteria</taxon>
        <taxon>Katanobacteria</taxon>
    </lineage>
</organism>
<dbReference type="Proteomes" id="UP000179113">
    <property type="component" value="Unassembled WGS sequence"/>
</dbReference>
<dbReference type="AlphaFoldDB" id="A0A1F4WL02"/>
<gene>
    <name evidence="1" type="ORF">A2415_03340</name>
</gene>
<comment type="caution">
    <text evidence="1">The sequence shown here is derived from an EMBL/GenBank/DDBJ whole genome shotgun (WGS) entry which is preliminary data.</text>
</comment>
<evidence type="ECO:0008006" key="3">
    <source>
        <dbReference type="Google" id="ProtNLM"/>
    </source>
</evidence>
<reference evidence="1 2" key="1">
    <citation type="journal article" date="2016" name="Nat. Commun.">
        <title>Thousands of microbial genomes shed light on interconnected biogeochemical processes in an aquifer system.</title>
        <authorList>
            <person name="Anantharaman K."/>
            <person name="Brown C.T."/>
            <person name="Hug L.A."/>
            <person name="Sharon I."/>
            <person name="Castelle C.J."/>
            <person name="Probst A.J."/>
            <person name="Thomas B.C."/>
            <person name="Singh A."/>
            <person name="Wilkins M.J."/>
            <person name="Karaoz U."/>
            <person name="Brodie E.L."/>
            <person name="Williams K.H."/>
            <person name="Hubbard S.S."/>
            <person name="Banfield J.F."/>
        </authorList>
    </citation>
    <scope>NUCLEOTIDE SEQUENCE [LARGE SCALE GENOMIC DNA]</scope>
</reference>
<accession>A0A1F4WL02</accession>
<evidence type="ECO:0000313" key="2">
    <source>
        <dbReference type="Proteomes" id="UP000179113"/>
    </source>
</evidence>
<sequence>MPKKLFVIFLLIVIAALSSVYFYSLYTSQKVVKGISSAAISYGDPLSWKGYEFKEVGLSLATPPELRVSGEKVDENTFTLYIERGSYPNSDYYQLYGIFHLGGIEANAADTVKRDLDQSSITQRAISGFNTIQGQYRGDRNRLVTYIFTDRGLFTLATSQPTYENGRLTDAILNTFQFFPTE</sequence>
<name>A0A1F4WL02_UNCKA</name>